<evidence type="ECO:0000313" key="3">
    <source>
        <dbReference type="Proteomes" id="UP000050497"/>
    </source>
</evidence>
<dbReference type="Proteomes" id="UP000050497">
    <property type="component" value="Unassembled WGS sequence"/>
</dbReference>
<comment type="caution">
    <text evidence="1">The sequence shown here is derived from an EMBL/GenBank/DDBJ whole genome shotgun (WGS) entry which is preliminary data.</text>
</comment>
<evidence type="ECO:0000313" key="2">
    <source>
        <dbReference type="EMBL" id="SCC81934.1"/>
    </source>
</evidence>
<gene>
    <name evidence="2" type="ORF">GA0071312_2907</name>
    <name evidence="1" type="ORF">HLUCCO17_07190</name>
</gene>
<evidence type="ECO:0000313" key="4">
    <source>
        <dbReference type="Proteomes" id="UP000182800"/>
    </source>
</evidence>
<dbReference type="STRING" id="1653334.GA0071312_2907"/>
<keyword evidence="4" id="KW-1185">Reference proteome</keyword>
<dbReference type="EMBL" id="FMBM01000002">
    <property type="protein sequence ID" value="SCC81934.1"/>
    <property type="molecule type" value="Genomic_DNA"/>
</dbReference>
<proteinExistence type="predicted"/>
<dbReference type="AlphaFoldDB" id="A0A0P7X870"/>
<evidence type="ECO:0000313" key="1">
    <source>
        <dbReference type="EMBL" id="KPQ11416.1"/>
    </source>
</evidence>
<reference evidence="2 4" key="2">
    <citation type="submission" date="2016-08" db="EMBL/GenBank/DDBJ databases">
        <authorList>
            <person name="Varghese N."/>
            <person name="Submissions Spin"/>
        </authorList>
    </citation>
    <scope>NUCLEOTIDE SEQUENCE [LARGE SCALE GENOMIC DNA]</scope>
    <source>
        <strain evidence="2 4">HL-109</strain>
    </source>
</reference>
<dbReference type="RefSeq" id="WP_165604042.1">
    <property type="nucleotide sequence ID" value="NZ_FMBM01000002.1"/>
</dbReference>
<reference evidence="1 3" key="1">
    <citation type="submission" date="2015-09" db="EMBL/GenBank/DDBJ databases">
        <title>Identification and resolution of microdiversity through metagenomic sequencing of parallel consortia.</title>
        <authorList>
            <person name="Nelson W.C."/>
            <person name="Romine M.F."/>
            <person name="Lindemann S.R."/>
        </authorList>
    </citation>
    <scope>NUCLEOTIDE SEQUENCE [LARGE SCALE GENOMIC DNA]</scope>
    <source>
        <strain evidence="1">HL-109</strain>
    </source>
</reference>
<sequence length="51" mass="5242">MKAFVAAAIFAILAAVGAAFLLDGSFQTTAYQAYATEGVRLGDPGSNLVDF</sequence>
<organism evidence="1 3">
    <name type="scientific">Saliniramus fredricksonii</name>
    <dbReference type="NCBI Taxonomy" id="1653334"/>
    <lineage>
        <taxon>Bacteria</taxon>
        <taxon>Pseudomonadati</taxon>
        <taxon>Pseudomonadota</taxon>
        <taxon>Alphaproteobacteria</taxon>
        <taxon>Hyphomicrobiales</taxon>
        <taxon>Salinarimonadaceae</taxon>
        <taxon>Saliniramus</taxon>
    </lineage>
</organism>
<accession>A0A0P7X870</accession>
<dbReference type="EMBL" id="LJSX01000008">
    <property type="protein sequence ID" value="KPQ11416.1"/>
    <property type="molecule type" value="Genomic_DNA"/>
</dbReference>
<protein>
    <submittedName>
        <fullName evidence="1">Uncharacterized protein</fullName>
    </submittedName>
</protein>
<name>A0A0P7X870_9HYPH</name>
<dbReference type="Proteomes" id="UP000182800">
    <property type="component" value="Unassembled WGS sequence"/>
</dbReference>